<dbReference type="InterPro" id="IPR038765">
    <property type="entry name" value="Papain-like_cys_pep_sf"/>
</dbReference>
<dbReference type="Proteomes" id="UP000076023">
    <property type="component" value="Unassembled WGS sequence"/>
</dbReference>
<name>A0A146GDY6_TERSA</name>
<dbReference type="InParanoid" id="A0A146GDY6"/>
<dbReference type="SUPFAM" id="SSF54001">
    <property type="entry name" value="Cysteine proteinases"/>
    <property type="match status" value="1"/>
</dbReference>
<comment type="caution">
    <text evidence="2">The sequence shown here is derived from an EMBL/GenBank/DDBJ whole genome shotgun (WGS) entry which is preliminary data.</text>
</comment>
<feature type="chain" id="PRO_5007524915" description="DUF1460 domain-containing protein" evidence="1">
    <location>
        <begin position="19"/>
        <end position="289"/>
    </location>
</feature>
<evidence type="ECO:0000313" key="3">
    <source>
        <dbReference type="Proteomes" id="UP000076023"/>
    </source>
</evidence>
<keyword evidence="1" id="KW-0732">Signal</keyword>
<evidence type="ECO:0008006" key="4">
    <source>
        <dbReference type="Google" id="ProtNLM"/>
    </source>
</evidence>
<dbReference type="InterPro" id="IPR010846">
    <property type="entry name" value="AmiA-like"/>
</dbReference>
<sequence>MRKVAALFLLAGVAAVQAASLPENVVFVGKDKYYDLIRKGQNEGWASLPIGERTTRAGLALVGTPYKNYTLELDDRIETPCVNMNGMDCWTFFEISLASARALKVSANPSAADMLRMIELDRYRGGRCNGIFTSRLHYLEQWLADNQSRGLVKDVTPDLPGARKLNREMREMSADWKSSKQLRANPRLVPELARIEDQLSRRGIYYVPKAKVPAAEKYLKNGDVICIVTTWPYGYTSHVGLAYRDKSGVLRFMHASKNAREVIVDTRLSAYLNRFKSDAGIMVARPNDI</sequence>
<evidence type="ECO:0000256" key="1">
    <source>
        <dbReference type="SAM" id="SignalP"/>
    </source>
</evidence>
<organism evidence="2 3">
    <name type="scientific">Terrimicrobium sacchariphilum</name>
    <dbReference type="NCBI Taxonomy" id="690879"/>
    <lineage>
        <taxon>Bacteria</taxon>
        <taxon>Pseudomonadati</taxon>
        <taxon>Verrucomicrobiota</taxon>
        <taxon>Terrimicrobiia</taxon>
        <taxon>Terrimicrobiales</taxon>
        <taxon>Terrimicrobiaceae</taxon>
        <taxon>Terrimicrobium</taxon>
    </lineage>
</organism>
<feature type="signal peptide" evidence="1">
    <location>
        <begin position="1"/>
        <end position="18"/>
    </location>
</feature>
<proteinExistence type="predicted"/>
<dbReference type="EMBL" id="BDCO01000003">
    <property type="protein sequence ID" value="GAT35520.1"/>
    <property type="molecule type" value="Genomic_DNA"/>
</dbReference>
<gene>
    <name evidence="2" type="ORF">TSACC_3588</name>
</gene>
<dbReference type="STRING" id="690879.TSACC_3588"/>
<evidence type="ECO:0000313" key="2">
    <source>
        <dbReference type="EMBL" id="GAT35520.1"/>
    </source>
</evidence>
<protein>
    <recommendedName>
        <fullName evidence="4">DUF1460 domain-containing protein</fullName>
    </recommendedName>
</protein>
<dbReference type="Gene3D" id="2.30.260.10">
    <property type="entry name" value="putative xylanase like domain"/>
    <property type="match status" value="1"/>
</dbReference>
<accession>A0A146GDY6</accession>
<keyword evidence="3" id="KW-1185">Reference proteome</keyword>
<reference evidence="3" key="1">
    <citation type="journal article" date="2017" name="Genome Announc.">
        <title>Draft Genome Sequence of Terrimicrobium sacchariphilum NM-5T, a Facultative Anaerobic Soil Bacterium of the Class Spartobacteria.</title>
        <authorList>
            <person name="Qiu Y.L."/>
            <person name="Tourlousse D.M."/>
            <person name="Matsuura N."/>
            <person name="Ohashi A."/>
            <person name="Sekiguchi Y."/>
        </authorList>
    </citation>
    <scope>NUCLEOTIDE SEQUENCE [LARGE SCALE GENOMIC DNA]</scope>
    <source>
        <strain evidence="3">NM-5</strain>
    </source>
</reference>
<dbReference type="AlphaFoldDB" id="A0A146GDY6"/>
<dbReference type="Pfam" id="PF07313">
    <property type="entry name" value="AmiA-like"/>
    <property type="match status" value="1"/>
</dbReference>
<dbReference type="Gene3D" id="1.10.3670.10">
    <property type="entry name" value="Putative xylanase like domain"/>
    <property type="match status" value="1"/>
</dbReference>